<keyword evidence="14" id="KW-1185">Reference proteome</keyword>
<keyword evidence="2" id="KW-0813">Transport</keyword>
<evidence type="ECO:0000256" key="5">
    <source>
        <dbReference type="ARBA" id="ARBA00022737"/>
    </source>
</evidence>
<dbReference type="GO" id="GO:0012505">
    <property type="term" value="C:endomembrane system"/>
    <property type="evidence" value="ECO:0007669"/>
    <property type="project" value="UniProtKB-ARBA"/>
</dbReference>
<organism evidence="13 14">
    <name type="scientific">Teratosphaeria destructans</name>
    <dbReference type="NCBI Taxonomy" id="418781"/>
    <lineage>
        <taxon>Eukaryota</taxon>
        <taxon>Fungi</taxon>
        <taxon>Dikarya</taxon>
        <taxon>Ascomycota</taxon>
        <taxon>Pezizomycotina</taxon>
        <taxon>Dothideomycetes</taxon>
        <taxon>Dothideomycetidae</taxon>
        <taxon>Mycosphaerellales</taxon>
        <taxon>Teratosphaeriaceae</taxon>
        <taxon>Teratosphaeria</taxon>
    </lineage>
</organism>
<name>A0A9W7W6K3_9PEZI</name>
<dbReference type="SMART" id="SM00239">
    <property type="entry name" value="C2"/>
    <property type="match status" value="2"/>
</dbReference>
<evidence type="ECO:0000256" key="4">
    <source>
        <dbReference type="ARBA" id="ARBA00022723"/>
    </source>
</evidence>
<evidence type="ECO:0000256" key="6">
    <source>
        <dbReference type="ARBA" id="ARBA00022837"/>
    </source>
</evidence>
<comment type="subcellular location">
    <subcellularLocation>
        <location evidence="1">Membrane</location>
    </subcellularLocation>
</comment>
<dbReference type="InterPro" id="IPR035892">
    <property type="entry name" value="C2_domain_sf"/>
</dbReference>
<dbReference type="OrthoDB" id="1029639at2759"/>
<dbReference type="GO" id="GO:0016020">
    <property type="term" value="C:membrane"/>
    <property type="evidence" value="ECO:0007669"/>
    <property type="project" value="UniProtKB-SubCell"/>
</dbReference>
<dbReference type="CDD" id="cd00030">
    <property type="entry name" value="C2"/>
    <property type="match status" value="1"/>
</dbReference>
<dbReference type="InterPro" id="IPR031468">
    <property type="entry name" value="SMP_LBD"/>
</dbReference>
<dbReference type="GO" id="GO:0008289">
    <property type="term" value="F:lipid binding"/>
    <property type="evidence" value="ECO:0007669"/>
    <property type="project" value="UniProtKB-KW"/>
</dbReference>
<dbReference type="AlphaFoldDB" id="A0A9W7W6K3"/>
<dbReference type="PROSITE" id="PS51847">
    <property type="entry name" value="SMP"/>
    <property type="match status" value="1"/>
</dbReference>
<feature type="domain" description="C2" evidence="11">
    <location>
        <begin position="204"/>
        <end position="333"/>
    </location>
</feature>
<dbReference type="SUPFAM" id="SSF49562">
    <property type="entry name" value="C2 domain (Calcium/lipid-binding domain, CaLB)"/>
    <property type="match status" value="2"/>
</dbReference>
<dbReference type="InterPro" id="IPR039010">
    <property type="entry name" value="Synaptotagmin_SMP"/>
</dbReference>
<dbReference type="CDD" id="cd21670">
    <property type="entry name" value="SMP_ESyt"/>
    <property type="match status" value="1"/>
</dbReference>
<dbReference type="Pfam" id="PF00168">
    <property type="entry name" value="C2"/>
    <property type="match status" value="2"/>
</dbReference>
<evidence type="ECO:0000256" key="7">
    <source>
        <dbReference type="ARBA" id="ARBA00022989"/>
    </source>
</evidence>
<keyword evidence="4" id="KW-0479">Metal-binding</keyword>
<dbReference type="Gene3D" id="2.60.40.150">
    <property type="entry name" value="C2 domain"/>
    <property type="match status" value="1"/>
</dbReference>
<reference evidence="13 14" key="1">
    <citation type="journal article" date="2018" name="IMA Fungus">
        <title>IMA Genome-F 10: Nine draft genome sequences of Claviceps purpurea s.lat., including C. arundinis, C. humidiphila, and C. cf. spartinae, pseudomolecules for the pitch canker pathogen Fusarium circinatum, draft genome of Davidsoniella eucalypti, Grosmannia galeiformis, Quambalaria eucalypti, and Teratosphaeria destructans.</title>
        <authorList>
            <person name="Wingfield B.D."/>
            <person name="Liu M."/>
            <person name="Nguyen H.D."/>
            <person name="Lane F.A."/>
            <person name="Morgan S.W."/>
            <person name="De Vos L."/>
            <person name="Wilken P.M."/>
            <person name="Duong T.A."/>
            <person name="Aylward J."/>
            <person name="Coetzee M.P."/>
            <person name="Dadej K."/>
            <person name="De Beer Z.W."/>
            <person name="Findlay W."/>
            <person name="Havenga M."/>
            <person name="Kolarik M."/>
            <person name="Menzies J.G."/>
            <person name="Naidoo K."/>
            <person name="Pochopski O."/>
            <person name="Shoukouhi P."/>
            <person name="Santana Q.C."/>
            <person name="Seifert K.A."/>
            <person name="Soal N."/>
            <person name="Steenkamp E.T."/>
            <person name="Tatham C.T."/>
            <person name="van der Nest M.A."/>
            <person name="Wingfield M.J."/>
        </authorList>
    </citation>
    <scope>NUCLEOTIDE SEQUENCE [LARGE SCALE GENOMIC DNA]</scope>
    <source>
        <strain evidence="13">CMW44962</strain>
    </source>
</reference>
<evidence type="ECO:0000256" key="1">
    <source>
        <dbReference type="ARBA" id="ARBA00004370"/>
    </source>
</evidence>
<dbReference type="PROSITE" id="PS50004">
    <property type="entry name" value="C2"/>
    <property type="match status" value="1"/>
</dbReference>
<keyword evidence="5" id="KW-0677">Repeat</keyword>
<reference evidence="13 14" key="2">
    <citation type="journal article" date="2021" name="Curr. Genet.">
        <title>Genetic response to nitrogen starvation in the aggressive Eucalyptus foliar pathogen Teratosphaeria destructans.</title>
        <authorList>
            <person name="Havenga M."/>
            <person name="Wingfield B.D."/>
            <person name="Wingfield M.J."/>
            <person name="Dreyer L.L."/>
            <person name="Roets F."/>
            <person name="Aylward J."/>
        </authorList>
    </citation>
    <scope>NUCLEOTIDE SEQUENCE [LARGE SCALE GENOMIC DNA]</scope>
    <source>
        <strain evidence="13">CMW44962</strain>
    </source>
</reference>
<accession>A0A9W7W6K3</accession>
<evidence type="ECO:0000256" key="3">
    <source>
        <dbReference type="ARBA" id="ARBA00022692"/>
    </source>
</evidence>
<evidence type="ECO:0000256" key="10">
    <source>
        <dbReference type="ARBA" id="ARBA00023136"/>
    </source>
</evidence>
<keyword evidence="10" id="KW-0472">Membrane</keyword>
<evidence type="ECO:0000256" key="9">
    <source>
        <dbReference type="ARBA" id="ARBA00023121"/>
    </source>
</evidence>
<dbReference type="GO" id="GO:0005737">
    <property type="term" value="C:cytoplasm"/>
    <property type="evidence" value="ECO:0007669"/>
    <property type="project" value="UniProtKB-ARBA"/>
</dbReference>
<dbReference type="GO" id="GO:0046872">
    <property type="term" value="F:metal ion binding"/>
    <property type="evidence" value="ECO:0007669"/>
    <property type="project" value="UniProtKB-KW"/>
</dbReference>
<keyword evidence="8" id="KW-0445">Lipid transport</keyword>
<dbReference type="InterPro" id="IPR051634">
    <property type="entry name" value="Extended_Synaptotagmin"/>
</dbReference>
<comment type="caution">
    <text evidence="13">The sequence shown here is derived from an EMBL/GenBank/DDBJ whole genome shotgun (WGS) entry which is preliminary data.</text>
</comment>
<dbReference type="PANTHER" id="PTHR45761">
    <property type="entry name" value="EXTENDED SYNAPTOTAGMIN-LIKE PROTEIN 2, ISOFORM C"/>
    <property type="match status" value="1"/>
</dbReference>
<gene>
    <name evidence="13" type="ORF">Tdes44962_MAKER07142</name>
</gene>
<dbReference type="GO" id="GO:0006869">
    <property type="term" value="P:lipid transport"/>
    <property type="evidence" value="ECO:0007669"/>
    <property type="project" value="UniProtKB-KW"/>
</dbReference>
<feature type="domain" description="SMP-LTD" evidence="12">
    <location>
        <begin position="30"/>
        <end position="209"/>
    </location>
</feature>
<dbReference type="PANTHER" id="PTHR45761:SF1">
    <property type="entry name" value="EXTENDED SYNAPTOTAGMIN-LIKE PROTEIN 2, ISOFORM C"/>
    <property type="match status" value="1"/>
</dbReference>
<evidence type="ECO:0000313" key="13">
    <source>
        <dbReference type="EMBL" id="KAH9844731.1"/>
    </source>
</evidence>
<keyword evidence="6" id="KW-0106">Calcium</keyword>
<keyword evidence="7" id="KW-1133">Transmembrane helix</keyword>
<evidence type="ECO:0000256" key="2">
    <source>
        <dbReference type="ARBA" id="ARBA00022448"/>
    </source>
</evidence>
<dbReference type="Pfam" id="PF17047">
    <property type="entry name" value="SMP_LBD"/>
    <property type="match status" value="1"/>
</dbReference>
<keyword evidence="9" id="KW-0446">Lipid-binding</keyword>
<keyword evidence="3" id="KW-0812">Transmembrane</keyword>
<dbReference type="Proteomes" id="UP001138500">
    <property type="component" value="Unassembled WGS sequence"/>
</dbReference>
<proteinExistence type="predicted"/>
<protein>
    <submittedName>
        <fullName evidence="13">C2 domain-containing protein</fullName>
    </submittedName>
</protein>
<evidence type="ECO:0000259" key="11">
    <source>
        <dbReference type="PROSITE" id="PS50004"/>
    </source>
</evidence>
<evidence type="ECO:0000256" key="8">
    <source>
        <dbReference type="ARBA" id="ARBA00023055"/>
    </source>
</evidence>
<dbReference type="EMBL" id="RIBY02000236">
    <property type="protein sequence ID" value="KAH9844731.1"/>
    <property type="molecule type" value="Genomic_DNA"/>
</dbReference>
<evidence type="ECO:0000313" key="14">
    <source>
        <dbReference type="Proteomes" id="UP001138500"/>
    </source>
</evidence>
<sequence>MADAIIEKITAEADGEEAGKHSITLMAQRAVLDVEVVFLNDIVTQLWPNINVAGSQMIKEIADPMFKQMLPGPLASLHFTKIDLGTVPIRISKVAATKTETKGINLEMNVEWDGKCDVTLDGNMIPELGVKSVQLKGRLSVLLCPLTNVIPLIGAAQFSFINPPLLKLDFTGAAQVADLSLIDGAVRRVILSIISSMAVLPNRYLYKVDANNDYFKTYLYPQGMLRVTVEKAYGFAEEAKSSAKKLFSKITRAAPDTYVKCRVGAEPERKTAVKNNTTSPAWNETYDFVVSDLDQFVEFNVLDDDVGEDDEVGIAITTVRDILAVGGRQELPLMNRGQETGGKLAVSCQYFELVPEDSSLSASEHSGDGTMGGIATILIASAFDVKGERSKLKPSVKIFWGEKHHLQTVVQTDYPGTDINNPSFDQPFRVPVTPDLVGKSFRLVLLDGDKEIGAVDVPYEDVVQAEHMTFQGKLDVGGGTAVRASIRLQGVKAASIQQAVLPERQKQ</sequence>
<dbReference type="InterPro" id="IPR000008">
    <property type="entry name" value="C2_dom"/>
</dbReference>
<evidence type="ECO:0000259" key="12">
    <source>
        <dbReference type="PROSITE" id="PS51847"/>
    </source>
</evidence>